<name>A0A1I0DP64_THASX</name>
<keyword evidence="2" id="KW-1185">Reference proteome</keyword>
<dbReference type="SUPFAM" id="SSF63829">
    <property type="entry name" value="Calcium-dependent phosphotriesterase"/>
    <property type="match status" value="1"/>
</dbReference>
<proteinExistence type="predicted"/>
<evidence type="ECO:0008006" key="3">
    <source>
        <dbReference type="Google" id="ProtNLM"/>
    </source>
</evidence>
<dbReference type="AlphaFoldDB" id="A0A1I0DP64"/>
<organism evidence="1 2">
    <name type="scientific">Thalassotalea agarivorans</name>
    <name type="common">Thalassomonas agarivorans</name>
    <dbReference type="NCBI Taxonomy" id="349064"/>
    <lineage>
        <taxon>Bacteria</taxon>
        <taxon>Pseudomonadati</taxon>
        <taxon>Pseudomonadota</taxon>
        <taxon>Gammaproteobacteria</taxon>
        <taxon>Alteromonadales</taxon>
        <taxon>Colwelliaceae</taxon>
        <taxon>Thalassotalea</taxon>
    </lineage>
</organism>
<evidence type="ECO:0000313" key="1">
    <source>
        <dbReference type="EMBL" id="SET34156.1"/>
    </source>
</evidence>
<dbReference type="STRING" id="349064.SAMN05660429_01597"/>
<accession>A0A1I0DP64</accession>
<dbReference type="RefSeq" id="WP_093329073.1">
    <property type="nucleotide sequence ID" value="NZ_AP027363.1"/>
</dbReference>
<dbReference type="Proteomes" id="UP000199308">
    <property type="component" value="Unassembled WGS sequence"/>
</dbReference>
<dbReference type="EMBL" id="FOHK01000006">
    <property type="protein sequence ID" value="SET34156.1"/>
    <property type="molecule type" value="Genomic_DNA"/>
</dbReference>
<dbReference type="OrthoDB" id="5728003at2"/>
<protein>
    <recommendedName>
        <fullName evidence="3">Sugar lactone lactonase YvrE</fullName>
    </recommendedName>
</protein>
<gene>
    <name evidence="1" type="ORF">SAMN05660429_01597</name>
</gene>
<reference evidence="1 2" key="1">
    <citation type="submission" date="2016-10" db="EMBL/GenBank/DDBJ databases">
        <authorList>
            <person name="de Groot N.N."/>
        </authorList>
    </citation>
    <scope>NUCLEOTIDE SEQUENCE [LARGE SCALE GENOMIC DNA]</scope>
    <source>
        <strain evidence="1 2">DSM 19706</strain>
    </source>
</reference>
<evidence type="ECO:0000313" key="2">
    <source>
        <dbReference type="Proteomes" id="UP000199308"/>
    </source>
</evidence>
<sequence>MTKIIATSVVRGSEQGHSHGGLFLIDLENQAVNQKLDWNKIDIDWQGRGWDRGLRGMAIHNDTLYVVASDELFAYDPDFKLINSWKNPFLKHCHEICVYQGSLFITSTGFDSILAFDLTKQAFHWALHIKTNGHQFAPVSFDPLGDKGPMLLNKLHINNVHCNKNGMYISGLNTGGLLHFSGKEVNMSVTLPAGTHNAQPFKNGVLFNDTKANAVRYISRNEEEDVSFAVPQFDLADLTATDLDATQVARAGFGRGLCMLDGDIIIAGSSPSTIALHDLNQKITGMTVTLTKDVRHAIHGLEIWPY</sequence>